<dbReference type="Pfam" id="PF04931">
    <property type="entry name" value="DNA_pol_phi"/>
    <property type="match status" value="1"/>
</dbReference>
<dbReference type="InterPro" id="IPR007015">
    <property type="entry name" value="DNA_pol_V/MYBBP1A"/>
</dbReference>
<evidence type="ECO:0000256" key="2">
    <source>
        <dbReference type="ARBA" id="ARBA00006809"/>
    </source>
</evidence>
<feature type="region of interest" description="Disordered" evidence="4">
    <location>
        <begin position="611"/>
        <end position="630"/>
    </location>
</feature>
<keyword evidence="6" id="KW-1185">Reference proteome</keyword>
<dbReference type="GO" id="GO:0003714">
    <property type="term" value="F:transcription corepressor activity"/>
    <property type="evidence" value="ECO:0007669"/>
    <property type="project" value="TreeGrafter"/>
</dbReference>
<evidence type="ECO:0008006" key="7">
    <source>
        <dbReference type="Google" id="ProtNLM"/>
    </source>
</evidence>
<keyword evidence="3" id="KW-0539">Nucleus</keyword>
<feature type="region of interest" description="Disordered" evidence="4">
    <location>
        <begin position="690"/>
        <end position="737"/>
    </location>
</feature>
<feature type="compositionally biased region" description="Basic residues" evidence="4">
    <location>
        <begin position="1180"/>
        <end position="1199"/>
    </location>
</feature>
<comment type="caution">
    <text evidence="5">The sequence shown here is derived from an EMBL/GenBank/DDBJ whole genome shotgun (WGS) entry which is preliminary data.</text>
</comment>
<dbReference type="STRING" id="105785.A0A2J7RBH9"/>
<dbReference type="Proteomes" id="UP000235965">
    <property type="component" value="Unassembled WGS sequence"/>
</dbReference>
<evidence type="ECO:0000256" key="4">
    <source>
        <dbReference type="SAM" id="MobiDB-lite"/>
    </source>
</evidence>
<evidence type="ECO:0000313" key="5">
    <source>
        <dbReference type="EMBL" id="PNF38182.1"/>
    </source>
</evidence>
<organism evidence="5 6">
    <name type="scientific">Cryptotermes secundus</name>
    <dbReference type="NCBI Taxonomy" id="105785"/>
    <lineage>
        <taxon>Eukaryota</taxon>
        <taxon>Metazoa</taxon>
        <taxon>Ecdysozoa</taxon>
        <taxon>Arthropoda</taxon>
        <taxon>Hexapoda</taxon>
        <taxon>Insecta</taxon>
        <taxon>Pterygota</taxon>
        <taxon>Neoptera</taxon>
        <taxon>Polyneoptera</taxon>
        <taxon>Dictyoptera</taxon>
        <taxon>Blattodea</taxon>
        <taxon>Blattoidea</taxon>
        <taxon>Termitoidae</taxon>
        <taxon>Kalotermitidae</taxon>
        <taxon>Cryptotermitinae</taxon>
        <taxon>Cryptotermes</taxon>
    </lineage>
</organism>
<dbReference type="EMBL" id="NEVH01005904">
    <property type="protein sequence ID" value="PNF38182.1"/>
    <property type="molecule type" value="Genomic_DNA"/>
</dbReference>
<dbReference type="InterPro" id="IPR016024">
    <property type="entry name" value="ARM-type_fold"/>
</dbReference>
<comment type="similarity">
    <text evidence="2">Belongs to the MYBBP1A family.</text>
</comment>
<protein>
    <recommendedName>
        <fullName evidence="7">Myb-binding protein 1A</fullName>
    </recommendedName>
</protein>
<dbReference type="FunCoup" id="A0A2J7RBH9">
    <property type="interactions" value="235"/>
</dbReference>
<feature type="region of interest" description="Disordered" evidence="4">
    <location>
        <begin position="1151"/>
        <end position="1201"/>
    </location>
</feature>
<evidence type="ECO:0000256" key="1">
    <source>
        <dbReference type="ARBA" id="ARBA00004123"/>
    </source>
</evidence>
<evidence type="ECO:0000256" key="3">
    <source>
        <dbReference type="ARBA" id="ARBA00023242"/>
    </source>
</evidence>
<reference evidence="5 6" key="1">
    <citation type="submission" date="2017-12" db="EMBL/GenBank/DDBJ databases">
        <title>Hemimetabolous genomes reveal molecular basis of termite eusociality.</title>
        <authorList>
            <person name="Harrison M.C."/>
            <person name="Jongepier E."/>
            <person name="Robertson H.M."/>
            <person name="Arning N."/>
            <person name="Bitard-Feildel T."/>
            <person name="Chao H."/>
            <person name="Childers C.P."/>
            <person name="Dinh H."/>
            <person name="Doddapaneni H."/>
            <person name="Dugan S."/>
            <person name="Gowin J."/>
            <person name="Greiner C."/>
            <person name="Han Y."/>
            <person name="Hu H."/>
            <person name="Hughes D.S.T."/>
            <person name="Huylmans A.-K."/>
            <person name="Kemena C."/>
            <person name="Kremer L.P.M."/>
            <person name="Lee S.L."/>
            <person name="Lopez-Ezquerra A."/>
            <person name="Mallet L."/>
            <person name="Monroy-Kuhn J.M."/>
            <person name="Moser A."/>
            <person name="Murali S.C."/>
            <person name="Muzny D.M."/>
            <person name="Otani S."/>
            <person name="Piulachs M.-D."/>
            <person name="Poelchau M."/>
            <person name="Qu J."/>
            <person name="Schaub F."/>
            <person name="Wada-Katsumata A."/>
            <person name="Worley K.C."/>
            <person name="Xie Q."/>
            <person name="Ylla G."/>
            <person name="Poulsen M."/>
            <person name="Gibbs R.A."/>
            <person name="Schal C."/>
            <person name="Richards S."/>
            <person name="Belles X."/>
            <person name="Korb J."/>
            <person name="Bornberg-Bauer E."/>
        </authorList>
    </citation>
    <scope>NUCLEOTIDE SEQUENCE [LARGE SCALE GENOMIC DNA]</scope>
    <source>
        <tissue evidence="5">Whole body</tissue>
    </source>
</reference>
<sequence length="1279" mass="145110">MECSEDHMLEHPAVKKMDSTVLDCFTALADNNEELRIEAGVKLLEHVYSKQVQFQDEGICPELQYALNRLVRGVASSRISARKGFYTALVGLLSTFSFLTVKMVLTAVKKELHSANSSKSEEADIYTGHILIYGALIRSGLLFKGTAEEQTEIFNSTIESGSKRSYLVLPSHTFLITLFNKIEEQSFQDYIWPVLKDRIKPLPELSLEMFHFVLLARSLYPHVVKKKFLLSHIGTTEVIHEDSIQSCAKLLMTVRNFSDLYHPVHEEFCKQLSQSALVSLFWELGIEEHLEKPSESKKYIAVEMFYYVLKHIEDKLQVPSMLTPRFLDVIVRSLEKLAKKLVAKTDRVCARTYEVFVSYMPTVLKDKEVRNKTIVTIIKRLTFGTGGEFMFDRVTGTRVVQNLLGMLKARGVKKVAVLFRDVISGTSGRNGGLGGEPPRPWNNKERMYATDLFARILGLPAVIGDVEWKTEQVQFLLHKGFFYLQSKEQDPPVGGLLADSLQQSFFRVLNQRLPKMEDVRRLLSTLVHNVDKMISGGEFLLRQPLTREVLDTWQKLIATSNRLEREIEAGRRVMLARVFHTMFLYMGLQLLTDPKMAQDALEELHGCYKRVESEQEENKKNKTKAQSDGKEEVEPVWIEVAVDLILSLLSQNSSIPKNMLDMFFFHLCPHLTGPALGQITKVLDPTVEDNPLTCTSSKEEEGIDDDEDNDSEDDSDSKESCSDESESDLEDGENETVNDKLRIAVREALGSAAPLTDTESVDIDDMDEEEGKRLNKALSEAFSMLKGSKTNKRSKKQLNDDRILMHFRIRAIDLLEIFLKSEHVGTEASLSTYIDIMLVLFSLLEFCIRDLHQKPLENRVRSCLKKLSSAKKNVSVKGVPEETIVDALKRLMEKGENTSGPIYLDMGPKIIECCTFLVWCSQRLRQQSSTAYNGTSPVIEIYKNALITFFTKRDCLHQPGLFRSVLENVWDGNWTLVPLLINFAFDPAIRPFRRNQALDLLVAFFHNRRLRIVQEFAQNVEPKLAEIERLLSESSIEWLHTHVADNSQSQNTMGRGVQQKFVRQLLTLLFTVWQSYSPDKKGGPNVDWSSLGSALMNYRDRVDLSADAKTNFNKLARVLGIKWVPVQKEKKKANEGNSSGIEDLLHFNEEGENGMAMGSDSDTDSQKTVKDAKEAQASKKQNKKGKEKHKNKSQNKAKLKKEARELRLASLSEGLKGVTFSGLRRNVEGDIETGGIEVEKSVNIPHNGFVNGESVKKSRVCKRKADEIEHNTVTNKKIR</sequence>
<feature type="compositionally biased region" description="Basic and acidic residues" evidence="4">
    <location>
        <begin position="1164"/>
        <end position="1177"/>
    </location>
</feature>
<accession>A0A2J7RBH9</accession>
<dbReference type="GO" id="GO:0003723">
    <property type="term" value="F:RNA binding"/>
    <property type="evidence" value="ECO:0007669"/>
    <property type="project" value="TreeGrafter"/>
</dbReference>
<comment type="subcellular location">
    <subcellularLocation>
        <location evidence="1">Nucleus</location>
    </subcellularLocation>
</comment>
<evidence type="ECO:0000313" key="6">
    <source>
        <dbReference type="Proteomes" id="UP000235965"/>
    </source>
</evidence>
<dbReference type="PANTHER" id="PTHR13213">
    <property type="entry name" value="MYB-BINDING PROTEIN 1A FAMILY MEMBER"/>
    <property type="match status" value="1"/>
</dbReference>
<dbReference type="GO" id="GO:0043565">
    <property type="term" value="F:sequence-specific DNA binding"/>
    <property type="evidence" value="ECO:0007669"/>
    <property type="project" value="TreeGrafter"/>
</dbReference>
<feature type="compositionally biased region" description="Acidic residues" evidence="4">
    <location>
        <begin position="701"/>
        <end position="736"/>
    </location>
</feature>
<dbReference type="GO" id="GO:0005730">
    <property type="term" value="C:nucleolus"/>
    <property type="evidence" value="ECO:0007669"/>
    <property type="project" value="InterPro"/>
</dbReference>
<dbReference type="InParanoid" id="A0A2J7RBH9"/>
<dbReference type="OrthoDB" id="342531at2759"/>
<dbReference type="PANTHER" id="PTHR13213:SF2">
    <property type="entry name" value="MYB-BINDING PROTEIN 1A"/>
    <property type="match status" value="1"/>
</dbReference>
<name>A0A2J7RBH9_9NEOP</name>
<proteinExistence type="inferred from homology"/>
<gene>
    <name evidence="5" type="ORF">B7P43_G14235</name>
</gene>
<dbReference type="SUPFAM" id="SSF48371">
    <property type="entry name" value="ARM repeat"/>
    <property type="match status" value="1"/>
</dbReference>
<dbReference type="AlphaFoldDB" id="A0A2J7RBH9"/>